<feature type="domain" description="Oxidoreductase molybdopterin-binding" evidence="2">
    <location>
        <begin position="76"/>
        <end position="220"/>
    </location>
</feature>
<dbReference type="AlphaFoldDB" id="A0A0L6TXU6"/>
<comment type="caution">
    <text evidence="3">The sequence shown here is derived from an EMBL/GenBank/DDBJ whole genome shotgun (WGS) entry which is preliminary data.</text>
</comment>
<protein>
    <recommendedName>
        <fullName evidence="2">Oxidoreductase molybdopterin-binding domain-containing protein</fullName>
    </recommendedName>
</protein>
<dbReference type="Pfam" id="PF00174">
    <property type="entry name" value="Oxidored_molyb"/>
    <property type="match status" value="1"/>
</dbReference>
<accession>A0A0L6TXU6</accession>
<reference evidence="4" key="1">
    <citation type="submission" date="2015-07" db="EMBL/GenBank/DDBJ databases">
        <title>Draft genome sequence of Acetobacterium bakii DSM 8293, a potential psychrophilic chemical producer through syngas fermentation.</title>
        <authorList>
            <person name="Song Y."/>
            <person name="Hwang S."/>
            <person name="Cho B.-K."/>
        </authorList>
    </citation>
    <scope>NUCLEOTIDE SEQUENCE [LARGE SCALE GENOMIC DNA]</scope>
    <source>
        <strain evidence="4">DSM 8239</strain>
    </source>
</reference>
<dbReference type="InterPro" id="IPR036374">
    <property type="entry name" value="OxRdtase_Mopterin-bd_sf"/>
</dbReference>
<sequence length="234" mass="26734">MMRRYIYLAAVVTVIVLVFYFGSMNDWFSINNNNNASVDSVTEATENRYKEMEIREYNGIRLDPSVGPRDNSISGIQQVDVNDYQLKVTGLVNNPVTFSYDQVLEKESFERLIILYCVEGWNARVLWKGVRIMDLIDDAGISEDAKVVIFHCADGYTTSIPLETIENKDMLLAYSSNGITLPESMGFPFIVVAEEKLGYKWARWVNEIELSNDVQYKGYWENLGYPNDANIGNN</sequence>
<feature type="transmembrane region" description="Helical" evidence="1">
    <location>
        <begin position="5"/>
        <end position="23"/>
    </location>
</feature>
<dbReference type="Proteomes" id="UP000036873">
    <property type="component" value="Unassembled WGS sequence"/>
</dbReference>
<name>A0A0L6TXU6_9FIRM</name>
<dbReference type="Gene3D" id="3.90.420.10">
    <property type="entry name" value="Oxidoreductase, molybdopterin-binding domain"/>
    <property type="match status" value="1"/>
</dbReference>
<evidence type="ECO:0000256" key="1">
    <source>
        <dbReference type="SAM" id="Phobius"/>
    </source>
</evidence>
<keyword evidence="4" id="KW-1185">Reference proteome</keyword>
<dbReference type="InterPro" id="IPR000572">
    <property type="entry name" value="OxRdtase_Mopterin-bd_dom"/>
</dbReference>
<evidence type="ECO:0000313" key="3">
    <source>
        <dbReference type="EMBL" id="KNZ41078.1"/>
    </source>
</evidence>
<organism evidence="3 4">
    <name type="scientific">Acetobacterium bakii</name>
    <dbReference type="NCBI Taxonomy" id="52689"/>
    <lineage>
        <taxon>Bacteria</taxon>
        <taxon>Bacillati</taxon>
        <taxon>Bacillota</taxon>
        <taxon>Clostridia</taxon>
        <taxon>Eubacteriales</taxon>
        <taxon>Eubacteriaceae</taxon>
        <taxon>Acetobacterium</taxon>
    </lineage>
</organism>
<evidence type="ECO:0000259" key="2">
    <source>
        <dbReference type="Pfam" id="PF00174"/>
    </source>
</evidence>
<keyword evidence="1" id="KW-0472">Membrane</keyword>
<dbReference type="SUPFAM" id="SSF56524">
    <property type="entry name" value="Oxidoreductase molybdopterin-binding domain"/>
    <property type="match status" value="1"/>
</dbReference>
<gene>
    <name evidence="3" type="ORF">AKG39_14060</name>
</gene>
<dbReference type="EMBL" id="LGYO01000036">
    <property type="protein sequence ID" value="KNZ41078.1"/>
    <property type="molecule type" value="Genomic_DNA"/>
</dbReference>
<proteinExistence type="predicted"/>
<evidence type="ECO:0000313" key="4">
    <source>
        <dbReference type="Proteomes" id="UP000036873"/>
    </source>
</evidence>
<dbReference type="PANTHER" id="PTHR43032">
    <property type="entry name" value="PROTEIN-METHIONINE-SULFOXIDE REDUCTASE"/>
    <property type="match status" value="1"/>
</dbReference>
<dbReference type="CDD" id="cd00321">
    <property type="entry name" value="SO_family_Moco"/>
    <property type="match status" value="1"/>
</dbReference>
<dbReference type="PANTHER" id="PTHR43032:SF2">
    <property type="entry name" value="BLL0505 PROTEIN"/>
    <property type="match status" value="1"/>
</dbReference>
<keyword evidence="1" id="KW-0812">Transmembrane</keyword>
<dbReference type="STRING" id="52689.AKG39_14060"/>
<keyword evidence="1" id="KW-1133">Transmembrane helix</keyword>